<evidence type="ECO:0000259" key="2">
    <source>
        <dbReference type="SMART" id="SM00822"/>
    </source>
</evidence>
<sequence>MLPVGYLASPLVFALISKVIAHRFSRSYRMSDVLSLFSLNGRTALVTGASGGIGREAALTLANAGARLVLVARIAERLEAVRKQIVAAGGQAFAFACDVSDHSAVDQLAHELEQAQMLPDILVNNAGTIDRSPFGKVEASEWERVISLNLTAPFMLAQAFVPAMRAKKWGRIVNVASILALQGKPNAHSYAATKHGLAGLTRSMASELGSEGICVNALCPGYIRTEINVVLQNDAEFNARMISRVPLKRWGSVDDLRGPLLMLCSEASSFVNGHLMVVDGGLTVTH</sequence>
<dbReference type="GO" id="GO:0030497">
    <property type="term" value="P:fatty acid elongation"/>
    <property type="evidence" value="ECO:0007669"/>
    <property type="project" value="TreeGrafter"/>
</dbReference>
<dbReference type="InterPro" id="IPR020904">
    <property type="entry name" value="Sc_DH/Rdtase_CS"/>
</dbReference>
<evidence type="ECO:0000313" key="3">
    <source>
        <dbReference type="EMBL" id="RFC65771.1"/>
    </source>
</evidence>
<dbReference type="SMART" id="SM00822">
    <property type="entry name" value="PKS_KR"/>
    <property type="match status" value="1"/>
</dbReference>
<dbReference type="EMBL" id="QURN01000014">
    <property type="protein sequence ID" value="RFC65771.1"/>
    <property type="molecule type" value="Genomic_DNA"/>
</dbReference>
<dbReference type="PRINTS" id="PR00081">
    <property type="entry name" value="GDHRDH"/>
</dbReference>
<dbReference type="PANTHER" id="PTHR42760:SF40">
    <property type="entry name" value="3-OXOACYL-[ACYL-CARRIER-PROTEIN] REDUCTASE, CHLOROPLASTIC"/>
    <property type="match status" value="1"/>
</dbReference>
<dbReference type="FunFam" id="3.40.50.720:FF:000084">
    <property type="entry name" value="Short-chain dehydrogenase reductase"/>
    <property type="match status" value="1"/>
</dbReference>
<dbReference type="Pfam" id="PF13561">
    <property type="entry name" value="adh_short_C2"/>
    <property type="match status" value="1"/>
</dbReference>
<dbReference type="PROSITE" id="PS00061">
    <property type="entry name" value="ADH_SHORT"/>
    <property type="match status" value="1"/>
</dbReference>
<dbReference type="GO" id="GO:0016616">
    <property type="term" value="F:oxidoreductase activity, acting on the CH-OH group of donors, NAD or NADP as acceptor"/>
    <property type="evidence" value="ECO:0007669"/>
    <property type="project" value="UniProtKB-ARBA"/>
</dbReference>
<reference evidence="4" key="1">
    <citation type="submission" date="2018-08" db="EMBL/GenBank/DDBJ databases">
        <authorList>
            <person name="Im W.T."/>
        </authorList>
    </citation>
    <scope>NUCLEOTIDE SEQUENCE [LARGE SCALE GENOMIC DNA]</scope>
    <source>
        <strain evidence="4">LA-28</strain>
    </source>
</reference>
<dbReference type="Gene3D" id="3.40.50.720">
    <property type="entry name" value="NAD(P)-binding Rossmann-like Domain"/>
    <property type="match status" value="1"/>
</dbReference>
<dbReference type="PRINTS" id="PR00080">
    <property type="entry name" value="SDRFAMILY"/>
</dbReference>
<dbReference type="InterPro" id="IPR002347">
    <property type="entry name" value="SDR_fam"/>
</dbReference>
<dbReference type="AlphaFoldDB" id="A0A371X998"/>
<dbReference type="SUPFAM" id="SSF51735">
    <property type="entry name" value="NAD(P)-binding Rossmann-fold domains"/>
    <property type="match status" value="1"/>
</dbReference>
<evidence type="ECO:0000313" key="4">
    <source>
        <dbReference type="Proteomes" id="UP000262379"/>
    </source>
</evidence>
<dbReference type="PANTHER" id="PTHR42760">
    <property type="entry name" value="SHORT-CHAIN DEHYDROGENASES/REDUCTASES FAMILY MEMBER"/>
    <property type="match status" value="1"/>
</dbReference>
<accession>A0A371X998</accession>
<organism evidence="3 4">
    <name type="scientific">Mesorhizobium denitrificans</name>
    <dbReference type="NCBI Taxonomy" id="2294114"/>
    <lineage>
        <taxon>Bacteria</taxon>
        <taxon>Pseudomonadati</taxon>
        <taxon>Pseudomonadota</taxon>
        <taxon>Alphaproteobacteria</taxon>
        <taxon>Hyphomicrobiales</taxon>
        <taxon>Phyllobacteriaceae</taxon>
        <taxon>Mesorhizobium</taxon>
    </lineage>
</organism>
<name>A0A371X998_9HYPH</name>
<gene>
    <name evidence="3" type="ORF">DY251_17220</name>
</gene>
<proteinExistence type="inferred from homology"/>
<protein>
    <submittedName>
        <fullName evidence="3">SDR family oxidoreductase</fullName>
    </submittedName>
</protein>
<comment type="similarity">
    <text evidence="1">Belongs to the short-chain dehydrogenases/reductases (SDR) family.</text>
</comment>
<evidence type="ECO:0000256" key="1">
    <source>
        <dbReference type="ARBA" id="ARBA00006484"/>
    </source>
</evidence>
<dbReference type="Proteomes" id="UP000262379">
    <property type="component" value="Unassembled WGS sequence"/>
</dbReference>
<feature type="domain" description="Ketoreductase" evidence="2">
    <location>
        <begin position="42"/>
        <end position="226"/>
    </location>
</feature>
<keyword evidence="4" id="KW-1185">Reference proteome</keyword>
<comment type="caution">
    <text evidence="3">The sequence shown here is derived from an EMBL/GenBank/DDBJ whole genome shotgun (WGS) entry which is preliminary data.</text>
</comment>
<dbReference type="InterPro" id="IPR036291">
    <property type="entry name" value="NAD(P)-bd_dom_sf"/>
</dbReference>
<dbReference type="InterPro" id="IPR057326">
    <property type="entry name" value="KR_dom"/>
</dbReference>